<comment type="caution">
    <text evidence="2">The sequence shown here is derived from an EMBL/GenBank/DDBJ whole genome shotgun (WGS) entry which is preliminary data.</text>
</comment>
<keyword evidence="1" id="KW-0812">Transmembrane</keyword>
<accession>A0AAV3Y265</accession>
<evidence type="ECO:0000313" key="2">
    <source>
        <dbReference type="EMBL" id="GFN76480.1"/>
    </source>
</evidence>
<keyword evidence="1" id="KW-0472">Membrane</keyword>
<protein>
    <submittedName>
        <fullName evidence="2">Uncharacterized protein</fullName>
    </submittedName>
</protein>
<evidence type="ECO:0000313" key="3">
    <source>
        <dbReference type="Proteomes" id="UP000735302"/>
    </source>
</evidence>
<evidence type="ECO:0000256" key="1">
    <source>
        <dbReference type="SAM" id="Phobius"/>
    </source>
</evidence>
<reference evidence="2 3" key="1">
    <citation type="journal article" date="2021" name="Elife">
        <title>Chloroplast acquisition without the gene transfer in kleptoplastic sea slugs, Plakobranchus ocellatus.</title>
        <authorList>
            <person name="Maeda T."/>
            <person name="Takahashi S."/>
            <person name="Yoshida T."/>
            <person name="Shimamura S."/>
            <person name="Takaki Y."/>
            <person name="Nagai Y."/>
            <person name="Toyoda A."/>
            <person name="Suzuki Y."/>
            <person name="Arimoto A."/>
            <person name="Ishii H."/>
            <person name="Satoh N."/>
            <person name="Nishiyama T."/>
            <person name="Hasebe M."/>
            <person name="Maruyama T."/>
            <person name="Minagawa J."/>
            <person name="Obokata J."/>
            <person name="Shigenobu S."/>
        </authorList>
    </citation>
    <scope>NUCLEOTIDE SEQUENCE [LARGE SCALE GENOMIC DNA]</scope>
</reference>
<organism evidence="2 3">
    <name type="scientific">Plakobranchus ocellatus</name>
    <dbReference type="NCBI Taxonomy" id="259542"/>
    <lineage>
        <taxon>Eukaryota</taxon>
        <taxon>Metazoa</taxon>
        <taxon>Spiralia</taxon>
        <taxon>Lophotrochozoa</taxon>
        <taxon>Mollusca</taxon>
        <taxon>Gastropoda</taxon>
        <taxon>Heterobranchia</taxon>
        <taxon>Euthyneura</taxon>
        <taxon>Panpulmonata</taxon>
        <taxon>Sacoglossa</taxon>
        <taxon>Placobranchoidea</taxon>
        <taxon>Plakobranchidae</taxon>
        <taxon>Plakobranchus</taxon>
    </lineage>
</organism>
<sequence length="142" mass="15879">MREDAKCSEHEWSPRLLRLYCAWTKSNCAISLDSSLQCKQIREKLLFPENLEENAVQAAALILFCLLAPAESHGIGAAINTDFDLVTTGNFTYGSRSAFWFLSESEYQDVFYGNNAMKIMPSVHVVPLWILAPLAILLLPPA</sequence>
<keyword evidence="1" id="KW-1133">Transmembrane helix</keyword>
<dbReference type="EMBL" id="BLXT01000396">
    <property type="protein sequence ID" value="GFN76480.1"/>
    <property type="molecule type" value="Genomic_DNA"/>
</dbReference>
<proteinExistence type="predicted"/>
<dbReference type="AlphaFoldDB" id="A0AAV3Y265"/>
<keyword evidence="3" id="KW-1185">Reference proteome</keyword>
<name>A0AAV3Y265_9GAST</name>
<dbReference type="Proteomes" id="UP000735302">
    <property type="component" value="Unassembled WGS sequence"/>
</dbReference>
<feature type="transmembrane region" description="Helical" evidence="1">
    <location>
        <begin position="119"/>
        <end position="139"/>
    </location>
</feature>
<gene>
    <name evidence="2" type="ORF">PoB_000298600</name>
</gene>